<keyword evidence="8 11" id="KW-0653">Protein transport</keyword>
<keyword evidence="4 11" id="KW-0963">Cytoplasm</keyword>
<reference evidence="14 15" key="1">
    <citation type="submission" date="2017-10" db="EMBL/GenBank/DDBJ databases">
        <title>A novel species of cold-tolerant Malassezia isolated from bats.</title>
        <authorList>
            <person name="Lorch J.M."/>
            <person name="Palmer J.M."/>
            <person name="Vanderwolf K.J."/>
            <person name="Schmidt K.Z."/>
            <person name="Verant M.L."/>
            <person name="Weller T.J."/>
            <person name="Blehert D.S."/>
        </authorList>
    </citation>
    <scope>NUCLEOTIDE SEQUENCE [LARGE SCALE GENOMIC DNA]</scope>
    <source>
        <strain evidence="14 15">NWHC:44797-103</strain>
    </source>
</reference>
<organism evidence="14 15">
    <name type="scientific">Malassezia vespertilionis</name>
    <dbReference type="NCBI Taxonomy" id="2020962"/>
    <lineage>
        <taxon>Eukaryota</taxon>
        <taxon>Fungi</taxon>
        <taxon>Dikarya</taxon>
        <taxon>Basidiomycota</taxon>
        <taxon>Ustilaginomycotina</taxon>
        <taxon>Malasseziomycetes</taxon>
        <taxon>Malasseziales</taxon>
        <taxon>Malasseziaceae</taxon>
        <taxon>Malassezia</taxon>
    </lineage>
</organism>
<dbReference type="PROSITE" id="PS00674">
    <property type="entry name" value="AAA"/>
    <property type="match status" value="1"/>
</dbReference>
<feature type="domain" description="AAA+ ATPase" evidence="13">
    <location>
        <begin position="576"/>
        <end position="712"/>
    </location>
</feature>
<dbReference type="GO" id="GO:0016887">
    <property type="term" value="F:ATP hydrolysis activity"/>
    <property type="evidence" value="ECO:0007669"/>
    <property type="project" value="InterPro"/>
</dbReference>
<dbReference type="Gene3D" id="1.10.8.60">
    <property type="match status" value="2"/>
</dbReference>
<dbReference type="AlphaFoldDB" id="A0A2N1JCJ3"/>
<dbReference type="Pfam" id="PF02933">
    <property type="entry name" value="CDC48_2"/>
    <property type="match status" value="1"/>
</dbReference>
<dbReference type="FunFam" id="3.40.50.300:FF:000166">
    <property type="entry name" value="vesicle-fusing ATPase isoform X1"/>
    <property type="match status" value="1"/>
</dbReference>
<feature type="region of interest" description="Disordered" evidence="12">
    <location>
        <begin position="1"/>
        <end position="58"/>
    </location>
</feature>
<dbReference type="FunFam" id="1.10.8.60:FF:000026">
    <property type="entry name" value="vesicle-fusing ATPase isoform X1"/>
    <property type="match status" value="1"/>
</dbReference>
<dbReference type="SUPFAM" id="SSF52540">
    <property type="entry name" value="P-loop containing nucleoside triphosphate hydrolases"/>
    <property type="match status" value="2"/>
</dbReference>
<dbReference type="EMBL" id="KZ454989">
    <property type="protein sequence ID" value="PKI84242.1"/>
    <property type="molecule type" value="Genomic_DNA"/>
</dbReference>
<evidence type="ECO:0000256" key="6">
    <source>
        <dbReference type="ARBA" id="ARBA00022741"/>
    </source>
</evidence>
<keyword evidence="3 11" id="KW-0813">Transport</keyword>
<dbReference type="GO" id="GO:0005795">
    <property type="term" value="C:Golgi stack"/>
    <property type="evidence" value="ECO:0007669"/>
    <property type="project" value="TreeGrafter"/>
</dbReference>
<comment type="subcellular location">
    <subcellularLocation>
        <location evidence="1 11">Cytoplasm</location>
    </subcellularLocation>
</comment>
<dbReference type="Gene3D" id="2.40.40.20">
    <property type="match status" value="1"/>
</dbReference>
<protein>
    <recommendedName>
        <fullName evidence="10 11">Vesicular-fusion protein SEC18</fullName>
    </recommendedName>
</protein>
<name>A0A2N1JCJ3_9BASI</name>
<proteinExistence type="inferred from homology"/>
<evidence type="ECO:0000256" key="3">
    <source>
        <dbReference type="ARBA" id="ARBA00022448"/>
    </source>
</evidence>
<dbReference type="SUPFAM" id="SSF54585">
    <property type="entry name" value="Cdc48 domain 2-like"/>
    <property type="match status" value="1"/>
</dbReference>
<dbReference type="STRING" id="2020962.A0A2N1JCJ3"/>
<dbReference type="InterPro" id="IPR003593">
    <property type="entry name" value="AAA+_ATPase"/>
</dbReference>
<feature type="domain" description="AAA+ ATPase" evidence="13">
    <location>
        <begin position="295"/>
        <end position="442"/>
    </location>
</feature>
<evidence type="ECO:0000256" key="1">
    <source>
        <dbReference type="ARBA" id="ARBA00004496"/>
    </source>
</evidence>
<dbReference type="InterPro" id="IPR004201">
    <property type="entry name" value="Cdc48_dom2"/>
</dbReference>
<gene>
    <name evidence="14" type="primary">SEC18</name>
    <name evidence="14" type="ORF">MVES_001551</name>
</gene>
<dbReference type="InterPro" id="IPR029067">
    <property type="entry name" value="CDC48_domain_2-like_sf"/>
</dbReference>
<dbReference type="GO" id="GO:0035494">
    <property type="term" value="P:SNARE complex disassembly"/>
    <property type="evidence" value="ECO:0007669"/>
    <property type="project" value="InterPro"/>
</dbReference>
<evidence type="ECO:0000256" key="7">
    <source>
        <dbReference type="ARBA" id="ARBA00022840"/>
    </source>
</evidence>
<evidence type="ECO:0000256" key="9">
    <source>
        <dbReference type="ARBA" id="ARBA00056429"/>
    </source>
</evidence>
<dbReference type="InterPro" id="IPR003960">
    <property type="entry name" value="ATPase_AAA_CS"/>
</dbReference>
<keyword evidence="11" id="KW-0378">Hydrolase</keyword>
<evidence type="ECO:0000259" key="13">
    <source>
        <dbReference type="SMART" id="SM00382"/>
    </source>
</evidence>
<dbReference type="InterPro" id="IPR009010">
    <property type="entry name" value="Asp_de-COase-like_dom_sf"/>
</dbReference>
<dbReference type="InterPro" id="IPR039812">
    <property type="entry name" value="Vesicle-fus_ATPase"/>
</dbReference>
<evidence type="ECO:0000256" key="5">
    <source>
        <dbReference type="ARBA" id="ARBA00022737"/>
    </source>
</evidence>
<evidence type="ECO:0000256" key="12">
    <source>
        <dbReference type="SAM" id="MobiDB-lite"/>
    </source>
</evidence>
<dbReference type="OrthoDB" id="9982946at2759"/>
<dbReference type="Pfam" id="PF17862">
    <property type="entry name" value="AAA_lid_3"/>
    <property type="match status" value="1"/>
</dbReference>
<dbReference type="GO" id="GO:0006891">
    <property type="term" value="P:intra-Golgi vesicle-mediated transport"/>
    <property type="evidence" value="ECO:0007669"/>
    <property type="project" value="TreeGrafter"/>
</dbReference>
<dbReference type="Pfam" id="PF00004">
    <property type="entry name" value="AAA"/>
    <property type="match status" value="2"/>
</dbReference>
<dbReference type="FunFam" id="3.40.50.300:FF:000187">
    <property type="entry name" value="Vesicular-fusion ATPase SEC18"/>
    <property type="match status" value="1"/>
</dbReference>
<keyword evidence="5" id="KW-0677">Repeat</keyword>
<dbReference type="SMART" id="SM00382">
    <property type="entry name" value="AAA"/>
    <property type="match status" value="2"/>
</dbReference>
<dbReference type="Gene3D" id="3.10.330.10">
    <property type="match status" value="1"/>
</dbReference>
<dbReference type="InterPro" id="IPR027417">
    <property type="entry name" value="P-loop_NTPase"/>
</dbReference>
<dbReference type="CDD" id="cd00009">
    <property type="entry name" value="AAA"/>
    <property type="match status" value="1"/>
</dbReference>
<comment type="similarity">
    <text evidence="2 11">Belongs to the AAA ATPase family.</text>
</comment>
<keyword evidence="7 11" id="KW-0067">ATP-binding</keyword>
<comment type="function">
    <text evidence="9 11">Required for vesicle-mediated transport. Catalyzes the fusion of transport vesicles within the Golgi cisternae. Is also required for transport from the endoplasmic reticulum to the Golgi stack. Seems to function as a fusion protein required for the delivery of cargo proteins to all compartments of the Golgi stack independent of vesicle origin.</text>
</comment>
<evidence type="ECO:0000256" key="4">
    <source>
        <dbReference type="ARBA" id="ARBA00022490"/>
    </source>
</evidence>
<evidence type="ECO:0000313" key="14">
    <source>
        <dbReference type="EMBL" id="PKI84242.1"/>
    </source>
</evidence>
<dbReference type="Proteomes" id="UP000232875">
    <property type="component" value="Unassembled WGS sequence"/>
</dbReference>
<evidence type="ECO:0000256" key="2">
    <source>
        <dbReference type="ARBA" id="ARBA00006914"/>
    </source>
</evidence>
<evidence type="ECO:0000256" key="11">
    <source>
        <dbReference type="RuleBase" id="RU367045"/>
    </source>
</evidence>
<dbReference type="SUPFAM" id="SSF50692">
    <property type="entry name" value="ADC-like"/>
    <property type="match status" value="1"/>
</dbReference>
<dbReference type="PANTHER" id="PTHR23078">
    <property type="entry name" value="VESICULAR-FUSION PROTEIN NSF"/>
    <property type="match status" value="1"/>
</dbReference>
<dbReference type="InterPro" id="IPR003959">
    <property type="entry name" value="ATPase_AAA_core"/>
</dbReference>
<accession>A0A2N1JCJ3</accession>
<keyword evidence="6 11" id="KW-0547">Nucleotide-binding</keyword>
<dbReference type="PANTHER" id="PTHR23078:SF3">
    <property type="entry name" value="VESICLE-FUSING ATPASE"/>
    <property type="match status" value="1"/>
</dbReference>
<dbReference type="Gene3D" id="3.40.50.300">
    <property type="entry name" value="P-loop containing nucleotide triphosphate hydrolases"/>
    <property type="match status" value="2"/>
</dbReference>
<dbReference type="GeneID" id="80901156"/>
<evidence type="ECO:0000256" key="10">
    <source>
        <dbReference type="ARBA" id="ARBA00068637"/>
    </source>
</evidence>
<keyword evidence="15" id="KW-1185">Reference proteome</keyword>
<dbReference type="InterPro" id="IPR041569">
    <property type="entry name" value="AAA_lid_3"/>
</dbReference>
<keyword evidence="11" id="KW-0931">ER-Golgi transport</keyword>
<dbReference type="GO" id="GO:0043001">
    <property type="term" value="P:Golgi to plasma membrane protein transport"/>
    <property type="evidence" value="ECO:0007669"/>
    <property type="project" value="TreeGrafter"/>
</dbReference>
<evidence type="ECO:0000256" key="8">
    <source>
        <dbReference type="ARBA" id="ARBA00022927"/>
    </source>
</evidence>
<dbReference type="FunFam" id="1.10.8.60:FF:000161">
    <property type="entry name" value="Putative AAA family ATPase SEC18"/>
    <property type="match status" value="1"/>
</dbReference>
<dbReference type="GO" id="GO:0005524">
    <property type="term" value="F:ATP binding"/>
    <property type="evidence" value="ECO:0007669"/>
    <property type="project" value="UniProtKB-UniRule"/>
</dbReference>
<evidence type="ECO:0000313" key="15">
    <source>
        <dbReference type="Proteomes" id="UP000232875"/>
    </source>
</evidence>
<dbReference type="RefSeq" id="XP_056062465.1">
    <property type="nucleotide sequence ID" value="XM_056206490.1"/>
</dbReference>
<sequence>MAGFFRSSATPAGRTDVNSLYGGAANQPPLPARGMSRKPVQAAGELPQAPQSAQTRQPHIFRVVKSPQALNTTNCVILNPQDWGNTRYVTINGRFTFTARADTTNTVPRGSVGTALLQRQWAALSSDGQDVTVEVFDPKVYGSALYLGSVDVELDFLSRSMAVAQVFDAEQMQSIFQRVFESYLFSIGQVLVFEFQGHNLRATIRGLSSADGTPSAVAGIVMPQSQITFFQAPNSPLQIKGSRKRARPNAILQPNFKFEDMGIGGLDTEFSAIFRRAFASRIFPPELVEKLGIQHVKGLMLYGPPGTGKTLMARQIGKMLNAREPKVVNGPEILSKYVGASEENVRKLFQDAEADAKAKGDDSDLHIIIFDELDAVCRQRGTTGGGTGVGDSVVNQLLSKMDGVDQLNNILIIGMTNRLDMIDEALLRPGRLEVHMEINLPDEHGRLQIINIQTAKMRENSIMDADVNLSELAALTKNFSGAEIAGLVKSATSFAFNRHVKVGTMAGIGDDVENMRVKLEDFLCALDEVKPAFGVAEEELQQVVPNGVMHFAPHIDNILRDGQLRVEQVRTSARTSLVTALLHGPSGSGKTALAATIALASDFPFIKLIAPENMVGMNELAKISYLNRVFNDAYKSPLSIIVVDSIEKIVEWVPIGPRFSNPVLQTLAVLLGKAPPKDRRLLVLATTSNKAMLNDMDLSDAFLADIRVPSITSLRSIDHVLRETQLFGSEEAHVRCMELLAGAGLEGRISIGIKKLLSEIEMARLDDDPADKLTAALNFM</sequence>